<dbReference type="AlphaFoldDB" id="A0A926HSP4"/>
<keyword evidence="3" id="KW-1185">Reference proteome</keyword>
<organism evidence="2 3">
    <name type="scientific">Yeguia hominis</name>
    <dbReference type="NCBI Taxonomy" id="2763662"/>
    <lineage>
        <taxon>Bacteria</taxon>
        <taxon>Bacillati</taxon>
        <taxon>Bacillota</taxon>
        <taxon>Clostridia</taxon>
        <taxon>Eubacteriales</taxon>
        <taxon>Yeguiaceae</taxon>
        <taxon>Yeguia</taxon>
    </lineage>
</organism>
<dbReference type="PROSITE" id="PS51257">
    <property type="entry name" value="PROKAR_LIPOPROTEIN"/>
    <property type="match status" value="1"/>
</dbReference>
<keyword evidence="1" id="KW-0472">Membrane</keyword>
<sequence length="116" mass="13496">MQDIRTAVPFRCFLVVVMINICCFFSGCISMNVEETLLEVSTSPNGMYTLEIYRTEPDATVDFSIKAYLINGTSKKLIYNCYHESKAEIEWMNDDVVVINNKKLDLSKDEKYDWRK</sequence>
<reference evidence="2" key="1">
    <citation type="submission" date="2020-08" db="EMBL/GenBank/DDBJ databases">
        <title>Genome public.</title>
        <authorList>
            <person name="Liu C."/>
            <person name="Sun Q."/>
        </authorList>
    </citation>
    <scope>NUCLEOTIDE SEQUENCE</scope>
    <source>
        <strain evidence="2">NSJ-40</strain>
    </source>
</reference>
<evidence type="ECO:0000313" key="3">
    <source>
        <dbReference type="Proteomes" id="UP000651482"/>
    </source>
</evidence>
<feature type="transmembrane region" description="Helical" evidence="1">
    <location>
        <begin position="12"/>
        <end position="33"/>
    </location>
</feature>
<keyword evidence="1" id="KW-1133">Transmembrane helix</keyword>
<proteinExistence type="predicted"/>
<comment type="caution">
    <text evidence="2">The sequence shown here is derived from an EMBL/GenBank/DDBJ whole genome shotgun (WGS) entry which is preliminary data.</text>
</comment>
<protein>
    <submittedName>
        <fullName evidence="2">Uncharacterized protein</fullName>
    </submittedName>
</protein>
<evidence type="ECO:0000313" key="2">
    <source>
        <dbReference type="EMBL" id="MBC8533616.1"/>
    </source>
</evidence>
<evidence type="ECO:0000256" key="1">
    <source>
        <dbReference type="SAM" id="Phobius"/>
    </source>
</evidence>
<dbReference type="Pfam" id="PF17428">
    <property type="entry name" value="DUF5412"/>
    <property type="match status" value="1"/>
</dbReference>
<gene>
    <name evidence="2" type="ORF">IAG03_06265</name>
</gene>
<accession>A0A926HSP4</accession>
<keyword evidence="1" id="KW-0812">Transmembrane</keyword>
<dbReference type="Proteomes" id="UP000651482">
    <property type="component" value="Unassembled WGS sequence"/>
</dbReference>
<name>A0A926HSP4_9FIRM</name>
<dbReference type="InterPro" id="IPR035406">
    <property type="entry name" value="DUF5412"/>
</dbReference>
<dbReference type="RefSeq" id="WP_249319153.1">
    <property type="nucleotide sequence ID" value="NZ_JACRSN010000007.1"/>
</dbReference>
<dbReference type="EMBL" id="JACRSN010000007">
    <property type="protein sequence ID" value="MBC8533616.1"/>
    <property type="molecule type" value="Genomic_DNA"/>
</dbReference>